<feature type="transmembrane region" description="Helical" evidence="8">
    <location>
        <begin position="116"/>
        <end position="135"/>
    </location>
</feature>
<feature type="transmembrane region" description="Helical" evidence="8">
    <location>
        <begin position="312"/>
        <end position="331"/>
    </location>
</feature>
<organism evidence="10">
    <name type="scientific">Ostreococcus mediterraneus</name>
    <dbReference type="NCBI Taxonomy" id="1486918"/>
    <lineage>
        <taxon>Eukaryota</taxon>
        <taxon>Viridiplantae</taxon>
        <taxon>Chlorophyta</taxon>
        <taxon>Mamiellophyceae</taxon>
        <taxon>Mamiellales</taxon>
        <taxon>Bathycoccaceae</taxon>
        <taxon>Ostreococcus</taxon>
    </lineage>
</organism>
<sequence length="512" mass="53820">MVERDAYARAMDGDDAEGGGAARSRNQSQSALAPAKLLALFCATSIVVYTDRGIISSAAVSGVPRSIDVPRGSGLQGALDASYSAYGALTAAFMIGLLCGCPTFSALARDVNPFRLISYGLMLYVIGEVGCAVAPSYWFMFACRCLVGVGEASFVSLAAPFIDDYAPPARKTLWLATFYLCVPFGVAFGILFGGAVAPALGWRAPFALNACCAAPIAAYCFSSPPVRMRGLVASSSRASSPAPPHAMSRSASTILGAFIKDCRKLAQFKLYAYVACGYSFYTAVIGVYAVWGPKAGYAIFSNELSSPTNADMVLGGVTVLSGILGTLFGGFVVDTFGSTLPNALRTCACAAFAGFIFLEIAFRCSSFGMFLLFFIAGEMFAFVLQAPINAVVLWSVEPRLRPLACGMTTVIIHLFGDVPTPPLFGHFLERRGSPTPERWRAVCAGFTLLLVVSACILGGASVVAKTAVDYRRVDDDADDDDGGGGGGDDDDDDDGMSDSGIDHARLMPQYSL</sequence>
<protein>
    <recommendedName>
        <fullName evidence="9">Major facilitator superfamily (MFS) profile domain-containing protein</fullName>
    </recommendedName>
</protein>
<dbReference type="GO" id="GO:0022857">
    <property type="term" value="F:transmembrane transporter activity"/>
    <property type="evidence" value="ECO:0007669"/>
    <property type="project" value="InterPro"/>
</dbReference>
<reference evidence="10" key="1">
    <citation type="submission" date="2021-01" db="EMBL/GenBank/DDBJ databases">
        <authorList>
            <person name="Corre E."/>
            <person name="Pelletier E."/>
            <person name="Niang G."/>
            <person name="Scheremetjew M."/>
            <person name="Finn R."/>
            <person name="Kale V."/>
            <person name="Holt S."/>
            <person name="Cochrane G."/>
            <person name="Meng A."/>
            <person name="Brown T."/>
            <person name="Cohen L."/>
        </authorList>
    </citation>
    <scope>NUCLEOTIDE SEQUENCE</scope>
    <source>
        <strain evidence="10">Clade-D-RCC2572</strain>
    </source>
</reference>
<feature type="transmembrane region" description="Helical" evidence="8">
    <location>
        <begin position="83"/>
        <end position="104"/>
    </location>
</feature>
<dbReference type="PROSITE" id="PS50850">
    <property type="entry name" value="MFS"/>
    <property type="match status" value="1"/>
</dbReference>
<evidence type="ECO:0000256" key="8">
    <source>
        <dbReference type="SAM" id="Phobius"/>
    </source>
</evidence>
<feature type="transmembrane region" description="Helical" evidence="8">
    <location>
        <begin position="439"/>
        <end position="463"/>
    </location>
</feature>
<evidence type="ECO:0000256" key="6">
    <source>
        <dbReference type="ARBA" id="ARBA00024338"/>
    </source>
</evidence>
<name>A0A7S0KJS1_9CHLO</name>
<comment type="similarity">
    <text evidence="6">Belongs to the major facilitator superfamily. Spinster (TC 2.A.1.49) family.</text>
</comment>
<evidence type="ECO:0000256" key="1">
    <source>
        <dbReference type="ARBA" id="ARBA00004141"/>
    </source>
</evidence>
<dbReference type="SUPFAM" id="SSF103473">
    <property type="entry name" value="MFS general substrate transporter"/>
    <property type="match status" value="1"/>
</dbReference>
<dbReference type="PANTHER" id="PTHR23505">
    <property type="entry name" value="SPINSTER"/>
    <property type="match status" value="1"/>
</dbReference>
<keyword evidence="5 8" id="KW-0472">Membrane</keyword>
<evidence type="ECO:0000256" key="3">
    <source>
        <dbReference type="ARBA" id="ARBA00022692"/>
    </source>
</evidence>
<proteinExistence type="inferred from homology"/>
<dbReference type="EMBL" id="HBEW01004814">
    <property type="protein sequence ID" value="CAD8582762.1"/>
    <property type="molecule type" value="Transcribed_RNA"/>
</dbReference>
<feature type="region of interest" description="Disordered" evidence="7">
    <location>
        <begin position="1"/>
        <end position="25"/>
    </location>
</feature>
<feature type="region of interest" description="Disordered" evidence="7">
    <location>
        <begin position="474"/>
        <end position="512"/>
    </location>
</feature>
<evidence type="ECO:0000256" key="7">
    <source>
        <dbReference type="SAM" id="MobiDB-lite"/>
    </source>
</evidence>
<dbReference type="GO" id="GO:0016020">
    <property type="term" value="C:membrane"/>
    <property type="evidence" value="ECO:0007669"/>
    <property type="project" value="UniProtKB-SubCell"/>
</dbReference>
<evidence type="ECO:0000313" key="10">
    <source>
        <dbReference type="EMBL" id="CAD8582762.1"/>
    </source>
</evidence>
<dbReference type="InterPro" id="IPR036259">
    <property type="entry name" value="MFS_trans_sf"/>
</dbReference>
<dbReference type="PANTHER" id="PTHR23505:SF79">
    <property type="entry name" value="PROTEIN SPINSTER"/>
    <property type="match status" value="1"/>
</dbReference>
<evidence type="ECO:0000259" key="9">
    <source>
        <dbReference type="PROSITE" id="PS50850"/>
    </source>
</evidence>
<gene>
    <name evidence="10" type="ORF">OMED0929_LOCUS4028</name>
</gene>
<feature type="transmembrane region" description="Helical" evidence="8">
    <location>
        <begin position="202"/>
        <end position="221"/>
    </location>
</feature>
<dbReference type="AlphaFoldDB" id="A0A7S0KJS1"/>
<keyword evidence="2" id="KW-0813">Transport</keyword>
<comment type="subcellular location">
    <subcellularLocation>
        <location evidence="1">Membrane</location>
        <topology evidence="1">Multi-pass membrane protein</topology>
    </subcellularLocation>
</comment>
<feature type="transmembrane region" description="Helical" evidence="8">
    <location>
        <begin position="270"/>
        <end position="292"/>
    </location>
</feature>
<dbReference type="InterPro" id="IPR020846">
    <property type="entry name" value="MFS_dom"/>
</dbReference>
<feature type="transmembrane region" description="Helical" evidence="8">
    <location>
        <begin position="173"/>
        <end position="196"/>
    </location>
</feature>
<keyword evidence="3 8" id="KW-0812">Transmembrane</keyword>
<evidence type="ECO:0000256" key="4">
    <source>
        <dbReference type="ARBA" id="ARBA00022989"/>
    </source>
</evidence>
<dbReference type="Pfam" id="PF07690">
    <property type="entry name" value="MFS_1"/>
    <property type="match status" value="1"/>
</dbReference>
<evidence type="ECO:0000256" key="5">
    <source>
        <dbReference type="ARBA" id="ARBA00023136"/>
    </source>
</evidence>
<accession>A0A7S0KJS1</accession>
<dbReference type="Gene3D" id="1.20.1250.20">
    <property type="entry name" value="MFS general substrate transporter like domains"/>
    <property type="match status" value="1"/>
</dbReference>
<feature type="domain" description="Major facilitator superfamily (MFS) profile" evidence="9">
    <location>
        <begin position="37"/>
        <end position="471"/>
    </location>
</feature>
<dbReference type="InterPro" id="IPR044770">
    <property type="entry name" value="MFS_spinster-like"/>
</dbReference>
<evidence type="ECO:0000256" key="2">
    <source>
        <dbReference type="ARBA" id="ARBA00022448"/>
    </source>
</evidence>
<keyword evidence="4 8" id="KW-1133">Transmembrane helix</keyword>
<dbReference type="InterPro" id="IPR011701">
    <property type="entry name" value="MFS"/>
</dbReference>
<feature type="compositionally biased region" description="Acidic residues" evidence="7">
    <location>
        <begin position="475"/>
        <end position="496"/>
    </location>
</feature>